<name>A0A1L7D0D8_9CORY</name>
<gene>
    <name evidence="2" type="ORF">CPHO_00175</name>
</gene>
<dbReference type="OrthoDB" id="4420351at2"/>
<sequence length="194" mass="21242">MLLHATSLLASQTPRQFDGFQLSSFLGGMAFLGFFAVIFGLPFFLITLKVTGRDQVARLFSGTALSLVAGMFSTIAWLSWSRHRSLVQTLEFGFPNYYEVWQVIGCGLTVIALSVLITLKFANHFMWIPLIAFFFAFGFATAFTAGVSFGPPSQEGIGVFLSLIGVSISVFLISGVTFIIRENRNLRSQATGGR</sequence>
<evidence type="ECO:0000313" key="2">
    <source>
        <dbReference type="EMBL" id="APT91609.1"/>
    </source>
</evidence>
<feature type="transmembrane region" description="Helical" evidence="1">
    <location>
        <begin position="157"/>
        <end position="180"/>
    </location>
</feature>
<dbReference type="AlphaFoldDB" id="A0A1L7D0D8"/>
<reference evidence="2 3" key="1">
    <citation type="submission" date="2014-08" db="EMBL/GenBank/DDBJ databases">
        <title>Complete genome sequence of Corynebacterium phocae M408/89/1(T)(=DSM 44612(T)), isolated from the common seal (Phoca vitulina).</title>
        <authorList>
            <person name="Ruckert C."/>
            <person name="Albersmeier A."/>
            <person name="Winkler A."/>
            <person name="Kalinowski J."/>
        </authorList>
    </citation>
    <scope>NUCLEOTIDE SEQUENCE [LARGE SCALE GENOMIC DNA]</scope>
    <source>
        <strain evidence="2 3">M408/89/1</strain>
    </source>
</reference>
<dbReference type="RefSeq" id="WP_075732191.1">
    <property type="nucleotide sequence ID" value="NZ_CP009249.1"/>
</dbReference>
<feature type="transmembrane region" description="Helical" evidence="1">
    <location>
        <begin position="59"/>
        <end position="80"/>
    </location>
</feature>
<proteinExistence type="predicted"/>
<feature type="transmembrane region" description="Helical" evidence="1">
    <location>
        <begin position="25"/>
        <end position="47"/>
    </location>
</feature>
<evidence type="ECO:0000256" key="1">
    <source>
        <dbReference type="SAM" id="Phobius"/>
    </source>
</evidence>
<feature type="transmembrane region" description="Helical" evidence="1">
    <location>
        <begin position="100"/>
        <end position="119"/>
    </location>
</feature>
<dbReference type="Proteomes" id="UP000185491">
    <property type="component" value="Chromosome"/>
</dbReference>
<keyword evidence="1" id="KW-0472">Membrane</keyword>
<keyword evidence="1" id="KW-1133">Transmembrane helix</keyword>
<protein>
    <submittedName>
        <fullName evidence="2">Uncharacterized protein</fullName>
    </submittedName>
</protein>
<evidence type="ECO:0000313" key="3">
    <source>
        <dbReference type="Proteomes" id="UP000185491"/>
    </source>
</evidence>
<dbReference type="EMBL" id="CP009249">
    <property type="protein sequence ID" value="APT91609.1"/>
    <property type="molecule type" value="Genomic_DNA"/>
</dbReference>
<accession>A0A1L7D0D8</accession>
<keyword evidence="1" id="KW-0812">Transmembrane</keyword>
<dbReference type="KEGG" id="cpho:CPHO_00175"/>
<organism evidence="2 3">
    <name type="scientific">Corynebacterium phocae</name>
    <dbReference type="NCBI Taxonomy" id="161895"/>
    <lineage>
        <taxon>Bacteria</taxon>
        <taxon>Bacillati</taxon>
        <taxon>Actinomycetota</taxon>
        <taxon>Actinomycetes</taxon>
        <taxon>Mycobacteriales</taxon>
        <taxon>Corynebacteriaceae</taxon>
        <taxon>Corynebacterium</taxon>
    </lineage>
</organism>
<feature type="transmembrane region" description="Helical" evidence="1">
    <location>
        <begin position="126"/>
        <end position="145"/>
    </location>
</feature>
<keyword evidence="3" id="KW-1185">Reference proteome</keyword>